<keyword evidence="9" id="KW-1185">Reference proteome</keyword>
<feature type="domain" description="FAD-binding" evidence="6">
    <location>
        <begin position="9"/>
        <end position="107"/>
    </location>
</feature>
<dbReference type="EMBL" id="CABFNO020001361">
    <property type="protein sequence ID" value="CAG9983305.1"/>
    <property type="molecule type" value="Genomic_DNA"/>
</dbReference>
<dbReference type="InterPro" id="IPR012941">
    <property type="entry name" value="Phe_hydrox_C_dim_dom"/>
</dbReference>
<accession>A0A9N9U6V5</accession>
<dbReference type="Pfam" id="PF01494">
    <property type="entry name" value="FAD_binding_3"/>
    <property type="match status" value="2"/>
</dbReference>
<dbReference type="InterPro" id="IPR050641">
    <property type="entry name" value="RIFMO-like"/>
</dbReference>
<evidence type="ECO:0000256" key="1">
    <source>
        <dbReference type="ARBA" id="ARBA00007801"/>
    </source>
</evidence>
<keyword evidence="5" id="KW-0472">Membrane</keyword>
<comment type="caution">
    <text evidence="8">The sequence shown here is derived from an EMBL/GenBank/DDBJ whole genome shotgun (WGS) entry which is preliminary data.</text>
</comment>
<feature type="transmembrane region" description="Helical" evidence="5">
    <location>
        <begin position="119"/>
        <end position="139"/>
    </location>
</feature>
<comment type="similarity">
    <text evidence="1">Belongs to the PheA/TfdB FAD monooxygenase family.</text>
</comment>
<dbReference type="InterPro" id="IPR036188">
    <property type="entry name" value="FAD/NAD-bd_sf"/>
</dbReference>
<evidence type="ECO:0000259" key="6">
    <source>
        <dbReference type="Pfam" id="PF01494"/>
    </source>
</evidence>
<feature type="domain" description="Phenol hydroxylase-like C-terminal dimerisation" evidence="7">
    <location>
        <begin position="370"/>
        <end position="561"/>
    </location>
</feature>
<evidence type="ECO:0000256" key="2">
    <source>
        <dbReference type="ARBA" id="ARBA00022630"/>
    </source>
</evidence>
<protein>
    <submittedName>
        <fullName evidence="8">Uncharacterized protein</fullName>
    </submittedName>
</protein>
<dbReference type="AlphaFoldDB" id="A0A9N9U6V5"/>
<evidence type="ECO:0000259" key="7">
    <source>
        <dbReference type="Pfam" id="PF07976"/>
    </source>
</evidence>
<keyword evidence="5" id="KW-1133">Transmembrane helix</keyword>
<keyword evidence="2" id="KW-0285">Flavoprotein</keyword>
<dbReference type="Gene3D" id="3.30.9.10">
    <property type="entry name" value="D-Amino Acid Oxidase, subunit A, domain 2"/>
    <property type="match status" value="2"/>
</dbReference>
<dbReference type="OrthoDB" id="1716816at2759"/>
<evidence type="ECO:0000256" key="3">
    <source>
        <dbReference type="ARBA" id="ARBA00022827"/>
    </source>
</evidence>
<feature type="domain" description="FAD-binding" evidence="6">
    <location>
        <begin position="164"/>
        <end position="334"/>
    </location>
</feature>
<dbReference type="SUPFAM" id="SSF51905">
    <property type="entry name" value="FAD/NAD(P)-binding domain"/>
    <property type="match status" value="1"/>
</dbReference>
<dbReference type="InterPro" id="IPR002938">
    <property type="entry name" value="FAD-bd"/>
</dbReference>
<keyword evidence="3" id="KW-0274">FAD</keyword>
<sequence length="565" mass="63201">MLVPQEKTFDVAIVGAGPAGLIVAAWMAIANVKTILIDKNASPPPYGHADGLEQRSFEILDAFHLGHDIWQSAHKTIQVAYWATLAQGRIEERLIAFLRQHENVEILRNHYPIDMHRRGIMECTSGLVICLVVMVPIVGSENAWVLKCKAKLPRIIGASWIAFQLQISVREHYSLPHHAKLILRQADIRKRCIIHSPAGNAMIIPRERRLVRFYVELCRRPDEGEKYGAEEILGKIVEMLKPYHFSTQIVEWESTYSVGRRLCMGLSTRDVVFLAGDAIHTHSPKAGQGMNTSMQDAFNLGWKLAYVVRGMASSKILHTYQQERAPIAERLLKFDEEIYNAISDKCHGNDTSGLLATLAKENTSASGLSIEYGSNLLVSDTPHLSSVFLKLGSRLPDLHVLNHSDGHTWSVHSLLNVSGSWSLLIFGADLADKGQMQRLQTLATKLSMQHSTIQRINRRSKQLSFGGIRPYLIYSTIKDGVNLHKVSSLFFPNEGALGFAYDRIFADPADATVLKQGEMNLHQTLGISRAGGMILIRPDHHIAFGGTLEEDLALDDFLLRFWLLE</sequence>
<organism evidence="8 9">
    <name type="scientific">Clonostachys byssicola</name>
    <dbReference type="NCBI Taxonomy" id="160290"/>
    <lineage>
        <taxon>Eukaryota</taxon>
        <taxon>Fungi</taxon>
        <taxon>Dikarya</taxon>
        <taxon>Ascomycota</taxon>
        <taxon>Pezizomycotina</taxon>
        <taxon>Sordariomycetes</taxon>
        <taxon>Hypocreomycetidae</taxon>
        <taxon>Hypocreales</taxon>
        <taxon>Bionectriaceae</taxon>
        <taxon>Clonostachys</taxon>
    </lineage>
</organism>
<proteinExistence type="inferred from homology"/>
<dbReference type="PANTHER" id="PTHR43004">
    <property type="entry name" value="TRK SYSTEM POTASSIUM UPTAKE PROTEIN"/>
    <property type="match status" value="1"/>
</dbReference>
<dbReference type="GO" id="GO:0071949">
    <property type="term" value="F:FAD binding"/>
    <property type="evidence" value="ECO:0007669"/>
    <property type="project" value="InterPro"/>
</dbReference>
<name>A0A9N9U6V5_9HYPO</name>
<gene>
    <name evidence="8" type="ORF">CBYS24578_00010305</name>
</gene>
<keyword evidence="5" id="KW-0812">Transmembrane</keyword>
<dbReference type="SUPFAM" id="SSF54373">
    <property type="entry name" value="FAD-linked reductases, C-terminal domain"/>
    <property type="match status" value="1"/>
</dbReference>
<dbReference type="PRINTS" id="PR00420">
    <property type="entry name" value="RNGMNOXGNASE"/>
</dbReference>
<evidence type="ECO:0000313" key="8">
    <source>
        <dbReference type="EMBL" id="CAG9983305.1"/>
    </source>
</evidence>
<dbReference type="InterPro" id="IPR038220">
    <property type="entry name" value="PHOX_C_sf"/>
</dbReference>
<dbReference type="GO" id="GO:0016709">
    <property type="term" value="F:oxidoreductase activity, acting on paired donors, with incorporation or reduction of molecular oxygen, NAD(P)H as one donor, and incorporation of one atom of oxygen"/>
    <property type="evidence" value="ECO:0007669"/>
    <property type="project" value="UniProtKB-ARBA"/>
</dbReference>
<reference evidence="8" key="1">
    <citation type="submission" date="2021-10" db="EMBL/GenBank/DDBJ databases">
        <authorList>
            <person name="Piombo E."/>
        </authorList>
    </citation>
    <scope>NUCLEOTIDE SEQUENCE</scope>
</reference>
<dbReference type="PANTHER" id="PTHR43004:SF13">
    <property type="entry name" value="FAD-BINDING DOMAIN-CONTAINING PROTEIN-RELATED"/>
    <property type="match status" value="1"/>
</dbReference>
<keyword evidence="4" id="KW-0560">Oxidoreductase</keyword>
<dbReference type="Proteomes" id="UP000754883">
    <property type="component" value="Unassembled WGS sequence"/>
</dbReference>
<dbReference type="Pfam" id="PF07976">
    <property type="entry name" value="Phe_hydrox_dim"/>
    <property type="match status" value="1"/>
</dbReference>
<evidence type="ECO:0000313" key="9">
    <source>
        <dbReference type="Proteomes" id="UP000754883"/>
    </source>
</evidence>
<dbReference type="Gene3D" id="3.50.50.60">
    <property type="entry name" value="FAD/NAD(P)-binding domain"/>
    <property type="match status" value="2"/>
</dbReference>
<dbReference type="SUPFAM" id="SSF52833">
    <property type="entry name" value="Thioredoxin-like"/>
    <property type="match status" value="1"/>
</dbReference>
<evidence type="ECO:0000256" key="4">
    <source>
        <dbReference type="ARBA" id="ARBA00023002"/>
    </source>
</evidence>
<feature type="transmembrane region" description="Helical" evidence="5">
    <location>
        <begin position="12"/>
        <end position="32"/>
    </location>
</feature>
<dbReference type="Gene3D" id="3.40.30.20">
    <property type="match status" value="1"/>
</dbReference>
<dbReference type="InterPro" id="IPR036249">
    <property type="entry name" value="Thioredoxin-like_sf"/>
</dbReference>
<dbReference type="CDD" id="cd02979">
    <property type="entry name" value="PHOX_C"/>
    <property type="match status" value="1"/>
</dbReference>
<evidence type="ECO:0000256" key="5">
    <source>
        <dbReference type="SAM" id="Phobius"/>
    </source>
</evidence>